<name>A0ACB9QZ32_9MYRT</name>
<organism evidence="1 2">
    <name type="scientific">Melastoma candidum</name>
    <dbReference type="NCBI Taxonomy" id="119954"/>
    <lineage>
        <taxon>Eukaryota</taxon>
        <taxon>Viridiplantae</taxon>
        <taxon>Streptophyta</taxon>
        <taxon>Embryophyta</taxon>
        <taxon>Tracheophyta</taxon>
        <taxon>Spermatophyta</taxon>
        <taxon>Magnoliopsida</taxon>
        <taxon>eudicotyledons</taxon>
        <taxon>Gunneridae</taxon>
        <taxon>Pentapetalae</taxon>
        <taxon>rosids</taxon>
        <taxon>malvids</taxon>
        <taxon>Myrtales</taxon>
        <taxon>Melastomataceae</taxon>
        <taxon>Melastomatoideae</taxon>
        <taxon>Melastomateae</taxon>
        <taxon>Melastoma</taxon>
    </lineage>
</organism>
<proteinExistence type="predicted"/>
<comment type="caution">
    <text evidence="1">The sequence shown here is derived from an EMBL/GenBank/DDBJ whole genome shotgun (WGS) entry which is preliminary data.</text>
</comment>
<accession>A0ACB9QZ32</accession>
<protein>
    <submittedName>
        <fullName evidence="1">Uncharacterized protein</fullName>
    </submittedName>
</protein>
<gene>
    <name evidence="1" type="ORF">MLD38_018839</name>
</gene>
<reference evidence="2" key="1">
    <citation type="journal article" date="2023" name="Front. Plant Sci.">
        <title>Chromosomal-level genome assembly of Melastoma candidum provides insights into trichome evolution.</title>
        <authorList>
            <person name="Zhong Y."/>
            <person name="Wu W."/>
            <person name="Sun C."/>
            <person name="Zou P."/>
            <person name="Liu Y."/>
            <person name="Dai S."/>
            <person name="Zhou R."/>
        </authorList>
    </citation>
    <scope>NUCLEOTIDE SEQUENCE [LARGE SCALE GENOMIC DNA]</scope>
</reference>
<dbReference type="EMBL" id="CM042884">
    <property type="protein sequence ID" value="KAI4370488.1"/>
    <property type="molecule type" value="Genomic_DNA"/>
</dbReference>
<evidence type="ECO:0000313" key="1">
    <source>
        <dbReference type="EMBL" id="KAI4370488.1"/>
    </source>
</evidence>
<dbReference type="Proteomes" id="UP001057402">
    <property type="component" value="Chromosome 5"/>
</dbReference>
<sequence length="383" mass="41788">MGGGEVQPQNPINSQQQQRDNHHQLPFQGNALGYSHALDSNPKAPDLGPARFLQQRCFPLNHQGANLFGEIPVRNWEDGRGRRDGSETDDYEDDLGDNEEEDGDGREGFAGFGGRSRNKTGRDGGCYDHNDNDSDAVKKDSGTKNGSSSSGMTVAGGMVKSGNLKTKICFPGKDANVVQAGELNGARATSGCKRRNSVMENSNCGFSGRKEFSSLSESGDSLRAILSDPVTGELMEDAMILPCGHSFGSGGMQQVIRTKACTTCLLPTLEDLILPNHALREAVQAFIREQSSKRRKEKLEQEKDGHNYSYAVDMLRGRGHYPFSVSDRVIIKGNKRTPDRFVGRLATVMAQCLNGWYVVKTLDDAECVKLQYRSLAKVTEGSS</sequence>
<evidence type="ECO:0000313" key="2">
    <source>
        <dbReference type="Proteomes" id="UP001057402"/>
    </source>
</evidence>
<keyword evidence="2" id="KW-1185">Reference proteome</keyword>